<sequence length="48" mass="5150">MFERDENKSSDTRLAWIEPKIEELHVNETAAASGGGADGGTSVNSQRS</sequence>
<protein>
    <submittedName>
        <fullName evidence="2">Uncharacterized protein</fullName>
    </submittedName>
</protein>
<proteinExistence type="predicted"/>
<evidence type="ECO:0000313" key="2">
    <source>
        <dbReference type="EMBL" id="NIK88968.1"/>
    </source>
</evidence>
<feature type="region of interest" description="Disordered" evidence="1">
    <location>
        <begin position="28"/>
        <end position="48"/>
    </location>
</feature>
<accession>A0A846MZB9</accession>
<organism evidence="2 3">
    <name type="scientific">Rhizomicrobium palustre</name>
    <dbReference type="NCBI Taxonomy" id="189966"/>
    <lineage>
        <taxon>Bacteria</taxon>
        <taxon>Pseudomonadati</taxon>
        <taxon>Pseudomonadota</taxon>
        <taxon>Alphaproteobacteria</taxon>
        <taxon>Micropepsales</taxon>
        <taxon>Micropepsaceae</taxon>
        <taxon>Rhizomicrobium</taxon>
    </lineage>
</organism>
<evidence type="ECO:0000256" key="1">
    <source>
        <dbReference type="SAM" id="MobiDB-lite"/>
    </source>
</evidence>
<dbReference type="Proteomes" id="UP000570514">
    <property type="component" value="Unassembled WGS sequence"/>
</dbReference>
<dbReference type="EMBL" id="JAASRM010000001">
    <property type="protein sequence ID" value="NIK88968.1"/>
    <property type="molecule type" value="Genomic_DNA"/>
</dbReference>
<keyword evidence="3" id="KW-1185">Reference proteome</keyword>
<evidence type="ECO:0000313" key="3">
    <source>
        <dbReference type="Proteomes" id="UP000570514"/>
    </source>
</evidence>
<comment type="caution">
    <text evidence="2">The sequence shown here is derived from an EMBL/GenBank/DDBJ whole genome shotgun (WGS) entry which is preliminary data.</text>
</comment>
<reference evidence="2 3" key="1">
    <citation type="submission" date="2020-03" db="EMBL/GenBank/DDBJ databases">
        <title>Genomic Encyclopedia of Type Strains, Phase IV (KMG-IV): sequencing the most valuable type-strain genomes for metagenomic binning, comparative biology and taxonomic classification.</title>
        <authorList>
            <person name="Goeker M."/>
        </authorList>
    </citation>
    <scope>NUCLEOTIDE SEQUENCE [LARGE SCALE GENOMIC DNA]</scope>
    <source>
        <strain evidence="2 3">DSM 19867</strain>
    </source>
</reference>
<gene>
    <name evidence="2" type="ORF">FHS83_002286</name>
</gene>
<name>A0A846MZB9_9PROT</name>
<dbReference type="RefSeq" id="WP_167083096.1">
    <property type="nucleotide sequence ID" value="NZ_BAAADC010000001.1"/>
</dbReference>
<dbReference type="AlphaFoldDB" id="A0A846MZB9"/>